<dbReference type="EMBL" id="CP001720">
    <property type="protein sequence ID" value="ACV61084.1"/>
    <property type="molecule type" value="Genomic_DNA"/>
</dbReference>
<dbReference type="AlphaFoldDB" id="C8W2S8"/>
<sequence length="498" mass="58323">MQGTMSFLSFDENNRDALQQSFNDLANLSRITDFLYGEHGQFEWQLDFFRVMYLIFQSAFSPDDRIRHENSLANRFQHRFGRKPPEGRLSLLIGRMQTVGWLLKTQDSYMVTELGIRMISFLFDLTQQNFLFHQKDELQKAIFLSQLTGLKLEMLQQLDMDTEPEFLTLLYAIQNLTAQVRKNIPLYVQKKTAVEEILKLKDLMEESVARIEKYVRTETVLERIDDFRLKYHYVNAVLNEATSVCQEGLGEVIRAIEIASAEIAHSPIAPEKFQASLLQKIKEEFIKEQAGVQSVYEIILQMEVEQNERSLAYLPVKIWGGMSAHDIYKTIKMAEQSEIDFSGAARRGPLLDGETLLDVPEPQYLTLEEINHLEREEAVLDRENFYDRAFQDITGFVLNHPEEEDTVQDWILSLPGEDRFNASVFLDFLTYMQKLGLLEIDLEKRRQPRHRPLDWSFLVPAGYPWVLTGQELVKFPQRKLLEGYDRMQYKKFLKKEEE</sequence>
<dbReference type="HOGENOM" id="CLU_547165_0_0_9"/>
<dbReference type="KEGG" id="dae:Dtox_0121"/>
<keyword evidence="2" id="KW-1185">Reference proteome</keyword>
<name>C8W2S8_DESAS</name>
<dbReference type="STRING" id="485916.Dtox_0121"/>
<evidence type="ECO:0000313" key="1">
    <source>
        <dbReference type="EMBL" id="ACV61084.1"/>
    </source>
</evidence>
<protein>
    <submittedName>
        <fullName evidence="1">Uncharacterized protein</fullName>
    </submittedName>
</protein>
<dbReference type="Proteomes" id="UP000002217">
    <property type="component" value="Chromosome"/>
</dbReference>
<organism evidence="1 2">
    <name type="scientific">Desulfofarcimen acetoxidans (strain ATCC 49208 / DSM 771 / KCTC 5769 / VKM B-1644 / 5575)</name>
    <name type="common">Desulfotomaculum acetoxidans</name>
    <dbReference type="NCBI Taxonomy" id="485916"/>
    <lineage>
        <taxon>Bacteria</taxon>
        <taxon>Bacillati</taxon>
        <taxon>Bacillota</taxon>
        <taxon>Clostridia</taxon>
        <taxon>Eubacteriales</taxon>
        <taxon>Peptococcaceae</taxon>
        <taxon>Desulfofarcimen</taxon>
    </lineage>
</organism>
<reference evidence="1 2" key="1">
    <citation type="journal article" date="2009" name="Stand. Genomic Sci.">
        <title>Complete genome sequence of Desulfotomaculum acetoxidans type strain (5575).</title>
        <authorList>
            <person name="Spring S."/>
            <person name="Lapidus A."/>
            <person name="Schroder M."/>
            <person name="Gleim D."/>
            <person name="Sims D."/>
            <person name="Meincke L."/>
            <person name="Glavina Del Rio T."/>
            <person name="Tice H."/>
            <person name="Copeland A."/>
            <person name="Cheng J.F."/>
            <person name="Lucas S."/>
            <person name="Chen F."/>
            <person name="Nolan M."/>
            <person name="Bruce D."/>
            <person name="Goodwin L."/>
            <person name="Pitluck S."/>
            <person name="Ivanova N."/>
            <person name="Mavromatis K."/>
            <person name="Mikhailova N."/>
            <person name="Pati A."/>
            <person name="Chen A."/>
            <person name="Palaniappan K."/>
            <person name="Land M."/>
            <person name="Hauser L."/>
            <person name="Chang Y.J."/>
            <person name="Jeffries C.D."/>
            <person name="Chain P."/>
            <person name="Saunders E."/>
            <person name="Brettin T."/>
            <person name="Detter J.C."/>
            <person name="Goker M."/>
            <person name="Bristow J."/>
            <person name="Eisen J.A."/>
            <person name="Markowitz V."/>
            <person name="Hugenholtz P."/>
            <person name="Kyrpides N.C."/>
            <person name="Klenk H.P."/>
            <person name="Han C."/>
        </authorList>
    </citation>
    <scope>NUCLEOTIDE SEQUENCE [LARGE SCALE GENOMIC DNA]</scope>
    <source>
        <strain evidence="2">ATCC 49208 / DSM 771 / VKM B-1644</strain>
    </source>
</reference>
<dbReference type="OrthoDB" id="9824355at2"/>
<dbReference type="RefSeq" id="WP_012813536.1">
    <property type="nucleotide sequence ID" value="NC_013216.1"/>
</dbReference>
<gene>
    <name evidence="1" type="ordered locus">Dtox_0121</name>
</gene>
<proteinExistence type="predicted"/>
<evidence type="ECO:0000313" key="2">
    <source>
        <dbReference type="Proteomes" id="UP000002217"/>
    </source>
</evidence>
<accession>C8W2S8</accession>